<name>A0A0M1N3E0_9BACL</name>
<comment type="caution">
    <text evidence="3">The sequence shown here is derived from an EMBL/GenBank/DDBJ whole genome shotgun (WGS) entry which is preliminary data.</text>
</comment>
<keyword evidence="4" id="KW-1185">Reference proteome</keyword>
<dbReference type="PROSITE" id="PS50887">
    <property type="entry name" value="GGDEF"/>
    <property type="match status" value="1"/>
</dbReference>
<dbReference type="InterPro" id="IPR000160">
    <property type="entry name" value="GGDEF_dom"/>
</dbReference>
<gene>
    <name evidence="3" type="ORF">AM231_22220</name>
</gene>
<evidence type="ECO:0000313" key="3">
    <source>
        <dbReference type="EMBL" id="KOR76666.1"/>
    </source>
</evidence>
<dbReference type="Pfam" id="PF00990">
    <property type="entry name" value="GGDEF"/>
    <property type="match status" value="1"/>
</dbReference>
<reference evidence="4" key="1">
    <citation type="submission" date="2015-08" db="EMBL/GenBank/DDBJ databases">
        <title>Genome sequencing project for genomic taxonomy and phylogenomics of Bacillus-like bacteria.</title>
        <authorList>
            <person name="Liu B."/>
            <person name="Wang J."/>
            <person name="Zhu Y."/>
            <person name="Liu G."/>
            <person name="Chen Q."/>
            <person name="Chen Z."/>
            <person name="Lan J."/>
            <person name="Che J."/>
            <person name="Ge C."/>
            <person name="Shi H."/>
            <person name="Pan Z."/>
            <person name="Liu X."/>
        </authorList>
    </citation>
    <scope>NUCLEOTIDE SEQUENCE [LARGE SCALE GENOMIC DNA]</scope>
    <source>
        <strain evidence="4">FJAT-22460</strain>
    </source>
</reference>
<dbReference type="AlphaFoldDB" id="A0A0M1N3E0"/>
<dbReference type="Gene3D" id="3.30.70.270">
    <property type="match status" value="1"/>
</dbReference>
<dbReference type="InterPro" id="IPR043128">
    <property type="entry name" value="Rev_trsase/Diguanyl_cyclase"/>
</dbReference>
<keyword evidence="1" id="KW-1133">Transmembrane helix</keyword>
<dbReference type="Proteomes" id="UP000036932">
    <property type="component" value="Unassembled WGS sequence"/>
</dbReference>
<evidence type="ECO:0000259" key="2">
    <source>
        <dbReference type="PROSITE" id="PS50887"/>
    </source>
</evidence>
<dbReference type="OrthoDB" id="2576558at2"/>
<dbReference type="PATRIC" id="fig|1705565.3.peg.565"/>
<feature type="transmembrane region" description="Helical" evidence="1">
    <location>
        <begin position="12"/>
        <end position="33"/>
    </location>
</feature>
<dbReference type="InterPro" id="IPR029787">
    <property type="entry name" value="Nucleotide_cyclase"/>
</dbReference>
<dbReference type="EMBL" id="LIUT01000006">
    <property type="protein sequence ID" value="KOR76666.1"/>
    <property type="molecule type" value="Genomic_DNA"/>
</dbReference>
<dbReference type="RefSeq" id="WP_054404559.1">
    <property type="nucleotide sequence ID" value="NZ_LIUT01000006.1"/>
</dbReference>
<dbReference type="SUPFAM" id="SSF55073">
    <property type="entry name" value="Nucleotide cyclase"/>
    <property type="match status" value="1"/>
</dbReference>
<keyword evidence="1" id="KW-0472">Membrane</keyword>
<sequence length="291" mass="33654">MKKPTPLRRVELGYFLLIALAMFQQLFIFWNIYVNQHFSFTELLFSVGTLAALLIGFFLPVGVSTVAIFVYLVTYFVWLSTLAPINALTLSWILLLPANTAVSIFIKLALVRSRRFIRRLEQLRKTNPDIDIDTSLGSKDAFEDTLTKQANLANRYSDQYSFCIMMFKLDFLPLTRESVGSHRFAKLIMELSNTIQKQIRYEDYKFSIGEGRFIILCPLTKPEYLKSLMDRIKVAMMNVPFRDKRGMSLKLVVRAGGLVFQKEQFSRYENIDDVISALERNTETDLIGEYI</sequence>
<feature type="domain" description="GGDEF" evidence="2">
    <location>
        <begin position="160"/>
        <end position="291"/>
    </location>
</feature>
<organism evidence="3 4">
    <name type="scientific">Paenibacillus solani</name>
    <dbReference type="NCBI Taxonomy" id="1705565"/>
    <lineage>
        <taxon>Bacteria</taxon>
        <taxon>Bacillati</taxon>
        <taxon>Bacillota</taxon>
        <taxon>Bacilli</taxon>
        <taxon>Bacillales</taxon>
        <taxon>Paenibacillaceae</taxon>
        <taxon>Paenibacillus</taxon>
    </lineage>
</organism>
<keyword evidence="1" id="KW-0812">Transmembrane</keyword>
<evidence type="ECO:0000256" key="1">
    <source>
        <dbReference type="SAM" id="Phobius"/>
    </source>
</evidence>
<proteinExistence type="predicted"/>
<accession>A0A0M1N3E0</accession>
<evidence type="ECO:0000313" key="4">
    <source>
        <dbReference type="Proteomes" id="UP000036932"/>
    </source>
</evidence>
<protein>
    <submittedName>
        <fullName evidence="3">Diguanylate cyclase</fullName>
    </submittedName>
</protein>